<dbReference type="PROSITE" id="PS51257">
    <property type="entry name" value="PROKAR_LIPOPROTEIN"/>
    <property type="match status" value="1"/>
</dbReference>
<dbReference type="RefSeq" id="WP_006799104.1">
    <property type="nucleotide sequence ID" value="NZ_GL891981.1"/>
</dbReference>
<dbReference type="HOGENOM" id="CLU_1479835_0_0_10"/>
<protein>
    <recommendedName>
        <fullName evidence="2">BT-3987-like N-terminal domain-containing protein</fullName>
    </recommendedName>
</protein>
<organism evidence="3 4">
    <name type="scientific">Dysgonomonas gadei ATCC BAA-286</name>
    <dbReference type="NCBI Taxonomy" id="742766"/>
    <lineage>
        <taxon>Bacteria</taxon>
        <taxon>Pseudomonadati</taxon>
        <taxon>Bacteroidota</taxon>
        <taxon>Bacteroidia</taxon>
        <taxon>Bacteroidales</taxon>
        <taxon>Dysgonomonadaceae</taxon>
        <taxon>Dysgonomonas</taxon>
    </lineage>
</organism>
<evidence type="ECO:0000256" key="1">
    <source>
        <dbReference type="SAM" id="SignalP"/>
    </source>
</evidence>
<dbReference type="InterPro" id="IPR013728">
    <property type="entry name" value="BT_3987-like_N"/>
</dbReference>
<dbReference type="eggNOG" id="ENOG502ZXEZ">
    <property type="taxonomic scope" value="Bacteria"/>
</dbReference>
<dbReference type="Gene3D" id="2.60.40.1740">
    <property type="entry name" value="hypothetical protein (bacova_03559)"/>
    <property type="match status" value="1"/>
</dbReference>
<feature type="signal peptide" evidence="1">
    <location>
        <begin position="1"/>
        <end position="25"/>
    </location>
</feature>
<dbReference type="STRING" id="742766.HMPREF9455_01589"/>
<evidence type="ECO:0000313" key="4">
    <source>
        <dbReference type="Proteomes" id="UP000004913"/>
    </source>
</evidence>
<dbReference type="OrthoDB" id="1097002at2"/>
<name>F5IWX2_9BACT</name>
<comment type="caution">
    <text evidence="3">The sequence shown here is derived from an EMBL/GenBank/DDBJ whole genome shotgun (WGS) entry which is preliminary data.</text>
</comment>
<evidence type="ECO:0000313" key="3">
    <source>
        <dbReference type="EMBL" id="EGK02319.1"/>
    </source>
</evidence>
<accession>F5IWX2</accession>
<reference evidence="3 4" key="1">
    <citation type="submission" date="2011-04" db="EMBL/GenBank/DDBJ databases">
        <title>The Genome Sequence of Dysgonomonas gadei ATCC BAA-286.</title>
        <authorList>
            <consortium name="The Broad Institute Genome Sequencing Platform"/>
            <person name="Earl A."/>
            <person name="Ward D."/>
            <person name="Feldgarden M."/>
            <person name="Gevers D."/>
            <person name="Pudlo N."/>
            <person name="Martens E."/>
            <person name="Allen-Vercoe E."/>
            <person name="Young S.K."/>
            <person name="Zeng Q."/>
            <person name="Gargeya S."/>
            <person name="Fitzgerald M."/>
            <person name="Haas B."/>
            <person name="Abouelleil A."/>
            <person name="Alvarado L."/>
            <person name="Arachchi H.M."/>
            <person name="Berlin A."/>
            <person name="Brown A."/>
            <person name="Chapman S.B."/>
            <person name="Chen Z."/>
            <person name="Dunbar C."/>
            <person name="Freedman E."/>
            <person name="Gearin G."/>
            <person name="Gellesch M."/>
            <person name="Goldberg J."/>
            <person name="Griggs A."/>
            <person name="Gujja S."/>
            <person name="Heiman D."/>
            <person name="Howarth C."/>
            <person name="Larson L."/>
            <person name="Lui A."/>
            <person name="MacDonald P.J.P."/>
            <person name="Mehta T."/>
            <person name="Montmayeur A."/>
            <person name="Murphy C."/>
            <person name="Neiman D."/>
            <person name="Pearson M."/>
            <person name="Priest M."/>
            <person name="Roberts A."/>
            <person name="Saif S."/>
            <person name="Shea T."/>
            <person name="Shenoy N."/>
            <person name="Sisk P."/>
            <person name="Stolte C."/>
            <person name="Sykes S."/>
            <person name="Yandava C."/>
            <person name="Wortman J."/>
            <person name="Nusbaum C."/>
            <person name="Birren B."/>
        </authorList>
    </citation>
    <scope>NUCLEOTIDE SEQUENCE [LARGE SCALE GENOMIC DNA]</scope>
    <source>
        <strain evidence="3 4">ATCC BAA-286</strain>
    </source>
</reference>
<dbReference type="AlphaFoldDB" id="F5IWX2"/>
<dbReference type="EMBL" id="ADLV01000018">
    <property type="protein sequence ID" value="EGK02319.1"/>
    <property type="molecule type" value="Genomic_DNA"/>
</dbReference>
<gene>
    <name evidence="3" type="ORF">HMPREF9455_01589</name>
</gene>
<dbReference type="Proteomes" id="UP000004913">
    <property type="component" value="Unassembled WGS sequence"/>
</dbReference>
<keyword evidence="1" id="KW-0732">Signal</keyword>
<evidence type="ECO:0000259" key="2">
    <source>
        <dbReference type="Pfam" id="PF08522"/>
    </source>
</evidence>
<dbReference type="Pfam" id="PF08522">
    <property type="entry name" value="BT_3987-like_N"/>
    <property type="match status" value="1"/>
</dbReference>
<keyword evidence="4" id="KW-1185">Reference proteome</keyword>
<sequence>MKTVKYCILSLFCVSLLLVSCEDNAKDEEWGISLLYMPQSVLGDGGQTANLSIGVHTSQQSDTSIVVGMYRSGLAPIEAVTANLVIASDTLASAIKLADAGDDTHKAFKNAKLLPSDYYELPDNISLSDGQRENHVFIKLNKNKLFSDSHTGPFVLPVKLDKPTRYQLNEERSLTFFIFSKK</sequence>
<proteinExistence type="predicted"/>
<feature type="chain" id="PRO_5003328490" description="BT-3987-like N-terminal domain-containing protein" evidence="1">
    <location>
        <begin position="26"/>
        <end position="182"/>
    </location>
</feature>
<feature type="domain" description="BT-3987-like N-terminal" evidence="2">
    <location>
        <begin position="38"/>
        <end position="164"/>
    </location>
</feature>